<dbReference type="Gene3D" id="3.40.190.10">
    <property type="entry name" value="Periplasmic binding protein-like II"/>
    <property type="match status" value="1"/>
</dbReference>
<protein>
    <submittedName>
        <fullName evidence="5">ABC transporter substrate-binding protein</fullName>
    </submittedName>
</protein>
<dbReference type="PIRSF" id="PIRSF002741">
    <property type="entry name" value="MppA"/>
    <property type="match status" value="1"/>
</dbReference>
<dbReference type="InterPro" id="IPR030678">
    <property type="entry name" value="Peptide/Ni-bd"/>
</dbReference>
<dbReference type="Pfam" id="PF00496">
    <property type="entry name" value="SBP_bac_5"/>
    <property type="match status" value="1"/>
</dbReference>
<dbReference type="RefSeq" id="WP_314284405.1">
    <property type="nucleotide sequence ID" value="NZ_JAVVDO010000046.1"/>
</dbReference>
<accession>A0ABU3ML49</accession>
<comment type="subcellular location">
    <subcellularLocation>
        <location evidence="1">Periplasm</location>
    </subcellularLocation>
</comment>
<dbReference type="SUPFAM" id="SSF53850">
    <property type="entry name" value="Periplasmic binding protein-like II"/>
    <property type="match status" value="1"/>
</dbReference>
<evidence type="ECO:0000259" key="4">
    <source>
        <dbReference type="Pfam" id="PF00496"/>
    </source>
</evidence>
<comment type="caution">
    <text evidence="5">The sequence shown here is derived from an EMBL/GenBank/DDBJ whole genome shotgun (WGS) entry which is preliminary data.</text>
</comment>
<evidence type="ECO:0000256" key="1">
    <source>
        <dbReference type="ARBA" id="ARBA00004418"/>
    </source>
</evidence>
<dbReference type="Proteomes" id="UP001258945">
    <property type="component" value="Unassembled WGS sequence"/>
</dbReference>
<dbReference type="InterPro" id="IPR039424">
    <property type="entry name" value="SBP_5"/>
</dbReference>
<reference evidence="5 6" key="1">
    <citation type="journal article" date="2019" name="Microb. Pathog.">
        <title>Comparison of VITEK 2, MALDI-TOF MS, 16S rRNA gene sequencing, and whole-genome sequencing for identification of Roseomonas mucosa.</title>
        <authorList>
            <person name="Rudolph W.W."/>
            <person name="Gunzer F."/>
            <person name="Trauth M."/>
            <person name="Bunk B."/>
            <person name="Bigge R."/>
            <person name="Schrottner P."/>
        </authorList>
    </citation>
    <scope>NUCLEOTIDE SEQUENCE [LARGE SCALE GENOMIC DNA]</scope>
    <source>
        <strain evidence="5 6">DSM 103800</strain>
    </source>
</reference>
<dbReference type="InterPro" id="IPR000914">
    <property type="entry name" value="SBP_5_dom"/>
</dbReference>
<evidence type="ECO:0000256" key="2">
    <source>
        <dbReference type="ARBA" id="ARBA00005695"/>
    </source>
</evidence>
<organism evidence="5 6">
    <name type="scientific">Roseomonas gilardii</name>
    <dbReference type="NCBI Taxonomy" id="257708"/>
    <lineage>
        <taxon>Bacteria</taxon>
        <taxon>Pseudomonadati</taxon>
        <taxon>Pseudomonadota</taxon>
        <taxon>Alphaproteobacteria</taxon>
        <taxon>Acetobacterales</taxon>
        <taxon>Roseomonadaceae</taxon>
        <taxon>Roseomonas</taxon>
    </lineage>
</organism>
<gene>
    <name evidence="5" type="ORF">RQ831_19240</name>
</gene>
<feature type="chain" id="PRO_5045253462" evidence="3">
    <location>
        <begin position="19"/>
        <end position="518"/>
    </location>
</feature>
<comment type="similarity">
    <text evidence="2">Belongs to the bacterial solute-binding protein 5 family.</text>
</comment>
<sequence length="518" mass="56198">MKAFVRTAALGLLGTALAAAPGQAQTVLRGMISSDIRGLMPGVSPDVATGAVLQHLYEGLVAWRSDGSVAPMLAERIATSDDGRTVTFMLREGLRFHNGAPVTSAEVAWTWKQYLDPKTAWPCRTNFDGSRQIKITGVETAGPLSVTFRLAEPSPVFLSMMARSDCDSSGIAHPDSIDAEGRWTRAIGTGPFRLEEWRRGQFVQLARFDGYAPRNEPANGLAGGKRALVDRVRFTLVPDPSAARVALQAGNLDVVQELEPTVAKELEGVPGLRILHAPTAGLNTILIRGTDPVLADAQVRQAIIAATDTAGMRDGLYQGFGAPGGSLVPTTSRYYGDVQKEEIAYDPAHAAQLLRRGGYRGQPITITTNSQFGLMKDTAILLQAQLQAAGMNAQVETLEFGAQLQRYTRGDYQLMIWNITPYLDPVFTFDRFIGPADGPADKVWRNPAANVGLAHLAAAPEGEARQPDFDALHRLFLRDAPLFVWANRETISGVRSNVQGFEPWPGLKPRFWNVAISR</sequence>
<dbReference type="Gene3D" id="3.90.76.10">
    <property type="entry name" value="Dipeptide-binding Protein, Domain 1"/>
    <property type="match status" value="1"/>
</dbReference>
<evidence type="ECO:0000313" key="6">
    <source>
        <dbReference type="Proteomes" id="UP001258945"/>
    </source>
</evidence>
<keyword evidence="3" id="KW-0732">Signal</keyword>
<dbReference type="PANTHER" id="PTHR30290">
    <property type="entry name" value="PERIPLASMIC BINDING COMPONENT OF ABC TRANSPORTER"/>
    <property type="match status" value="1"/>
</dbReference>
<evidence type="ECO:0000256" key="3">
    <source>
        <dbReference type="SAM" id="SignalP"/>
    </source>
</evidence>
<feature type="signal peptide" evidence="3">
    <location>
        <begin position="1"/>
        <end position="18"/>
    </location>
</feature>
<keyword evidence="6" id="KW-1185">Reference proteome</keyword>
<dbReference type="EMBL" id="JAVVDO010000046">
    <property type="protein sequence ID" value="MDT8333191.1"/>
    <property type="molecule type" value="Genomic_DNA"/>
</dbReference>
<feature type="domain" description="Solute-binding protein family 5" evidence="4">
    <location>
        <begin position="69"/>
        <end position="434"/>
    </location>
</feature>
<proteinExistence type="inferred from homology"/>
<dbReference type="Gene3D" id="3.10.105.10">
    <property type="entry name" value="Dipeptide-binding Protein, Domain 3"/>
    <property type="match status" value="1"/>
</dbReference>
<evidence type="ECO:0000313" key="5">
    <source>
        <dbReference type="EMBL" id="MDT8333191.1"/>
    </source>
</evidence>
<name>A0ABU3ML49_9PROT</name>